<dbReference type="EMBL" id="BKCP01007182">
    <property type="protein sequence ID" value="GER45561.1"/>
    <property type="molecule type" value="Genomic_DNA"/>
</dbReference>
<gene>
    <name evidence="8" type="ORF">STAS_22516</name>
</gene>
<keyword evidence="4" id="KW-0963">Cytoplasm</keyword>
<evidence type="ECO:0000256" key="7">
    <source>
        <dbReference type="SAM" id="MobiDB-lite"/>
    </source>
</evidence>
<keyword evidence="9" id="KW-1185">Reference proteome</keyword>
<name>A0A5A7QNS6_STRAF</name>
<keyword evidence="5" id="KW-0472">Membrane</keyword>
<proteinExistence type="inferred from homology"/>
<keyword evidence="3" id="KW-1003">Cell membrane</keyword>
<dbReference type="OrthoDB" id="18937at2759"/>
<comment type="similarity">
    <text evidence="6">Belongs to the Hyccin family.</text>
</comment>
<evidence type="ECO:0000313" key="8">
    <source>
        <dbReference type="EMBL" id="GER45561.1"/>
    </source>
</evidence>
<evidence type="ECO:0000256" key="6">
    <source>
        <dbReference type="ARBA" id="ARBA00034482"/>
    </source>
</evidence>
<dbReference type="InterPro" id="IPR018619">
    <property type="entry name" value="Hyccin"/>
</dbReference>
<evidence type="ECO:0000256" key="2">
    <source>
        <dbReference type="ARBA" id="ARBA00004514"/>
    </source>
</evidence>
<comment type="caution">
    <text evidence="8">The sequence shown here is derived from an EMBL/GenBank/DDBJ whole genome shotgun (WGS) entry which is preliminary data.</text>
</comment>
<accession>A0A5A7QNS6</accession>
<dbReference type="PANTHER" id="PTHR31220:SF1">
    <property type="entry name" value="GH21176P"/>
    <property type="match status" value="1"/>
</dbReference>
<dbReference type="PANTHER" id="PTHR31220">
    <property type="entry name" value="HYCCIN RELATED"/>
    <property type="match status" value="1"/>
</dbReference>
<evidence type="ECO:0000256" key="1">
    <source>
        <dbReference type="ARBA" id="ARBA00004236"/>
    </source>
</evidence>
<comment type="subcellular location">
    <subcellularLocation>
        <location evidence="1">Cell membrane</location>
    </subcellularLocation>
    <subcellularLocation>
        <location evidence="2">Cytoplasm</location>
        <location evidence="2">Cytosol</location>
    </subcellularLocation>
</comment>
<evidence type="ECO:0000256" key="5">
    <source>
        <dbReference type="ARBA" id="ARBA00023136"/>
    </source>
</evidence>
<feature type="region of interest" description="Disordered" evidence="7">
    <location>
        <begin position="172"/>
        <end position="196"/>
    </location>
</feature>
<dbReference type="GO" id="GO:0072659">
    <property type="term" value="P:protein localization to plasma membrane"/>
    <property type="evidence" value="ECO:0007669"/>
    <property type="project" value="TreeGrafter"/>
</dbReference>
<reference evidence="9" key="1">
    <citation type="journal article" date="2019" name="Curr. Biol.">
        <title>Genome Sequence of Striga asiatica Provides Insight into the Evolution of Plant Parasitism.</title>
        <authorList>
            <person name="Yoshida S."/>
            <person name="Kim S."/>
            <person name="Wafula E.K."/>
            <person name="Tanskanen J."/>
            <person name="Kim Y.M."/>
            <person name="Honaas L."/>
            <person name="Yang Z."/>
            <person name="Spallek T."/>
            <person name="Conn C.E."/>
            <person name="Ichihashi Y."/>
            <person name="Cheong K."/>
            <person name="Cui S."/>
            <person name="Der J.P."/>
            <person name="Gundlach H."/>
            <person name="Jiao Y."/>
            <person name="Hori C."/>
            <person name="Ishida J.K."/>
            <person name="Kasahara H."/>
            <person name="Kiba T."/>
            <person name="Kim M.S."/>
            <person name="Koo N."/>
            <person name="Laohavisit A."/>
            <person name="Lee Y.H."/>
            <person name="Lumba S."/>
            <person name="McCourt P."/>
            <person name="Mortimer J.C."/>
            <person name="Mutuku J.M."/>
            <person name="Nomura T."/>
            <person name="Sasaki-Sekimoto Y."/>
            <person name="Seto Y."/>
            <person name="Wang Y."/>
            <person name="Wakatake T."/>
            <person name="Sakakibara H."/>
            <person name="Demura T."/>
            <person name="Yamaguchi S."/>
            <person name="Yoneyama K."/>
            <person name="Manabe R.I."/>
            <person name="Nelson D.C."/>
            <person name="Schulman A.H."/>
            <person name="Timko M.P."/>
            <person name="dePamphilis C.W."/>
            <person name="Choi D."/>
            <person name="Shirasu K."/>
        </authorList>
    </citation>
    <scope>NUCLEOTIDE SEQUENCE [LARGE SCALE GENOMIC DNA]</scope>
    <source>
        <strain evidence="9">cv. UVA1</strain>
    </source>
</reference>
<organism evidence="8 9">
    <name type="scientific">Striga asiatica</name>
    <name type="common">Asiatic witchweed</name>
    <name type="synonym">Buchnera asiatica</name>
    <dbReference type="NCBI Taxonomy" id="4170"/>
    <lineage>
        <taxon>Eukaryota</taxon>
        <taxon>Viridiplantae</taxon>
        <taxon>Streptophyta</taxon>
        <taxon>Embryophyta</taxon>
        <taxon>Tracheophyta</taxon>
        <taxon>Spermatophyta</taxon>
        <taxon>Magnoliopsida</taxon>
        <taxon>eudicotyledons</taxon>
        <taxon>Gunneridae</taxon>
        <taxon>Pentapetalae</taxon>
        <taxon>asterids</taxon>
        <taxon>lamiids</taxon>
        <taxon>Lamiales</taxon>
        <taxon>Orobanchaceae</taxon>
        <taxon>Buchnereae</taxon>
        <taxon>Striga</taxon>
    </lineage>
</organism>
<dbReference type="Proteomes" id="UP000325081">
    <property type="component" value="Unassembled WGS sequence"/>
</dbReference>
<dbReference type="AlphaFoldDB" id="A0A5A7QNS6"/>
<dbReference type="GO" id="GO:0005829">
    <property type="term" value="C:cytosol"/>
    <property type="evidence" value="ECO:0007669"/>
    <property type="project" value="UniProtKB-SubCell"/>
</dbReference>
<dbReference type="GO" id="GO:0046854">
    <property type="term" value="P:phosphatidylinositol phosphate biosynthetic process"/>
    <property type="evidence" value="ECO:0007669"/>
    <property type="project" value="TreeGrafter"/>
</dbReference>
<evidence type="ECO:0000256" key="3">
    <source>
        <dbReference type="ARBA" id="ARBA00022475"/>
    </source>
</evidence>
<evidence type="ECO:0000313" key="9">
    <source>
        <dbReference type="Proteomes" id="UP000325081"/>
    </source>
</evidence>
<protein>
    <submittedName>
        <fullName evidence="8">Uncharacterized protein</fullName>
    </submittedName>
</protein>
<evidence type="ECO:0000256" key="4">
    <source>
        <dbReference type="ARBA" id="ARBA00022490"/>
    </source>
</evidence>
<sequence>MKAYEVCATIRIIASRLPPPNPPPRHRPTSLPLRLSGFEVVLLTVYSTETKARNGKPVTICIPDLDCYYKQIFPDAELGVEIESVRERVKDFVIQEHNSTNGGEKLHKFLCQWELLQPVLRILEHCLLGLLNADEVEDATSMAIHRMYARASNDLVPQAILATRSFTLPLEPKRLPHPQLPTTRTVPRWQMRPIRR</sequence>
<dbReference type="GO" id="GO:0005886">
    <property type="term" value="C:plasma membrane"/>
    <property type="evidence" value="ECO:0007669"/>
    <property type="project" value="UniProtKB-SubCell"/>
</dbReference>